<dbReference type="Pfam" id="PF15496">
    <property type="entry name" value="DUF4646"/>
    <property type="match status" value="1"/>
</dbReference>
<reference evidence="3 4" key="1">
    <citation type="journal article" date="2016" name="Mol. Biol. Evol.">
        <title>Comparative Genomics of Early-Diverging Mushroom-Forming Fungi Provides Insights into the Origins of Lignocellulose Decay Capabilities.</title>
        <authorList>
            <person name="Nagy L.G."/>
            <person name="Riley R."/>
            <person name="Tritt A."/>
            <person name="Adam C."/>
            <person name="Daum C."/>
            <person name="Floudas D."/>
            <person name="Sun H."/>
            <person name="Yadav J.S."/>
            <person name="Pangilinan J."/>
            <person name="Larsson K.H."/>
            <person name="Matsuura K."/>
            <person name="Barry K."/>
            <person name="Labutti K."/>
            <person name="Kuo R."/>
            <person name="Ohm R.A."/>
            <person name="Bhattacharya S.S."/>
            <person name="Shirouzu T."/>
            <person name="Yoshinaga Y."/>
            <person name="Martin F.M."/>
            <person name="Grigoriev I.V."/>
            <person name="Hibbett D.S."/>
        </authorList>
    </citation>
    <scope>NUCLEOTIDE SEQUENCE [LARGE SCALE GENOMIC DNA]</scope>
    <source>
        <strain evidence="3 4">HHB12029</strain>
    </source>
</reference>
<evidence type="ECO:0000313" key="3">
    <source>
        <dbReference type="EMBL" id="KZV90519.1"/>
    </source>
</evidence>
<dbReference type="OrthoDB" id="3248421at2759"/>
<feature type="compositionally biased region" description="Basic and acidic residues" evidence="1">
    <location>
        <begin position="50"/>
        <end position="69"/>
    </location>
</feature>
<feature type="compositionally biased region" description="Low complexity" evidence="1">
    <location>
        <begin position="449"/>
        <end position="471"/>
    </location>
</feature>
<sequence>MLRAPVLLLPMTLPAITITPPERVCFPTPPLPATEYLDVPGGRQKQLKQTQKEAEKRAKKEAREYEKQKSIWEKGQREREKLEEKEAREMERMRQRASLLNGGTTTGTAIAAGSNYTRSNTSSTTPASTRERKISNAMGFDKYGDALAGQMGALDLNEARRERRLSNAPPPPPSSTRPRKYSNAGYEGVPLPGPVPPPAGMPAPPVMRYAPAAYEDVPLPGPVPPSSSRDPYMAGYENIDRSRAAAAAAAQDDAYQRAYYAQYDAGGRAPAQAAGYPGAGPWDRERDRERIRERAERDREYASRDPDDPYPPGMMPIPKAPGVSRDLYAAAGTAPPPGGVPYPGAGAEYATAGADAYRTASGGSDPYRSAGGAGGDPYRDPYGAYPGSGHPSPSGYPQAAQAGAYARDPPPPVVHDPRDPYGSAPSAYYAAGAGAAGGGRSGYERSPYGAGAPVPPLSAAAAAATPLGAYPSPHGRDPRDPYSRDPRDAAGPSAYATSTTGRSPYDRHSMPPPPRAGEIAAGYAAVPPPSGPGSAYGAPSPGHYDRGHQRSASAYPDMPPLGSSHSPIPYPAAAAHAYATHINSQDPSSAAGADPYGARRASGVPFRPPSAAPADPAPSSPPGFHRPPSSSHAYTPFEAFLILDDLDGFYRETPHMPAALVSHDVFHEDWIRFMQDLAFAWSGRIPAPELARNGRPPHPGVIVADLVDVWNARFFRPRHVELIVYRGRQSVSGRSRGGQPGDDEFEDEHTQKQYSLCLRCLPQRQQ</sequence>
<feature type="compositionally biased region" description="Low complexity" evidence="1">
    <location>
        <begin position="270"/>
        <end position="281"/>
    </location>
</feature>
<keyword evidence="4" id="KW-1185">Reference proteome</keyword>
<feature type="region of interest" description="Disordered" evidence="1">
    <location>
        <begin position="584"/>
        <end position="631"/>
    </location>
</feature>
<feature type="compositionally biased region" description="Low complexity" evidence="1">
    <location>
        <begin position="420"/>
        <end position="433"/>
    </location>
</feature>
<keyword evidence="2" id="KW-0732">Signal</keyword>
<feature type="compositionally biased region" description="Low complexity" evidence="1">
    <location>
        <begin position="102"/>
        <end position="125"/>
    </location>
</feature>
<feature type="region of interest" description="Disordered" evidence="1">
    <location>
        <begin position="731"/>
        <end position="750"/>
    </location>
</feature>
<feature type="compositionally biased region" description="Low complexity" evidence="1">
    <location>
        <begin position="342"/>
        <end position="357"/>
    </location>
</feature>
<organism evidence="3 4">
    <name type="scientific">Exidia glandulosa HHB12029</name>
    <dbReference type="NCBI Taxonomy" id="1314781"/>
    <lineage>
        <taxon>Eukaryota</taxon>
        <taxon>Fungi</taxon>
        <taxon>Dikarya</taxon>
        <taxon>Basidiomycota</taxon>
        <taxon>Agaricomycotina</taxon>
        <taxon>Agaricomycetes</taxon>
        <taxon>Auriculariales</taxon>
        <taxon>Exidiaceae</taxon>
        <taxon>Exidia</taxon>
    </lineage>
</organism>
<dbReference type="STRING" id="1314781.A0A166AC36"/>
<dbReference type="InterPro" id="IPR028018">
    <property type="entry name" value="DUF4646"/>
</dbReference>
<feature type="region of interest" description="Disordered" evidence="1">
    <location>
        <begin position="270"/>
        <end position="567"/>
    </location>
</feature>
<feature type="region of interest" description="Disordered" evidence="1">
    <location>
        <begin position="40"/>
        <end position="69"/>
    </location>
</feature>
<evidence type="ECO:0000256" key="2">
    <source>
        <dbReference type="SAM" id="SignalP"/>
    </source>
</evidence>
<feature type="compositionally biased region" description="Pro residues" evidence="1">
    <location>
        <begin position="309"/>
        <end position="319"/>
    </location>
</feature>
<dbReference type="AlphaFoldDB" id="A0A166AC36"/>
<dbReference type="EMBL" id="KV426047">
    <property type="protein sequence ID" value="KZV90519.1"/>
    <property type="molecule type" value="Genomic_DNA"/>
</dbReference>
<evidence type="ECO:0000313" key="4">
    <source>
        <dbReference type="Proteomes" id="UP000077266"/>
    </source>
</evidence>
<dbReference type="InParanoid" id="A0A166AC36"/>
<feature type="chain" id="PRO_5007870539" evidence="2">
    <location>
        <begin position="18"/>
        <end position="766"/>
    </location>
</feature>
<feature type="region of interest" description="Disordered" evidence="1">
    <location>
        <begin position="102"/>
        <end position="132"/>
    </location>
</feature>
<feature type="signal peptide" evidence="2">
    <location>
        <begin position="1"/>
        <end position="17"/>
    </location>
</feature>
<feature type="compositionally biased region" description="Basic and acidic residues" evidence="1">
    <location>
        <begin position="282"/>
        <end position="307"/>
    </location>
</feature>
<gene>
    <name evidence="3" type="ORF">EXIGLDRAFT_770760</name>
</gene>
<dbReference type="Proteomes" id="UP000077266">
    <property type="component" value="Unassembled WGS sequence"/>
</dbReference>
<feature type="compositionally biased region" description="Low complexity" evidence="1">
    <location>
        <begin position="532"/>
        <end position="542"/>
    </location>
</feature>
<accession>A0A166AC36</accession>
<feature type="compositionally biased region" description="Low complexity" evidence="1">
    <location>
        <begin position="381"/>
        <end position="407"/>
    </location>
</feature>
<protein>
    <submittedName>
        <fullName evidence="3">Uncharacterized protein</fullName>
    </submittedName>
</protein>
<feature type="compositionally biased region" description="Pro residues" evidence="1">
    <location>
        <begin position="606"/>
        <end position="625"/>
    </location>
</feature>
<evidence type="ECO:0000256" key="1">
    <source>
        <dbReference type="SAM" id="MobiDB-lite"/>
    </source>
</evidence>
<feature type="region of interest" description="Disordered" evidence="1">
    <location>
        <begin position="163"/>
        <end position="193"/>
    </location>
</feature>
<proteinExistence type="predicted"/>
<name>A0A166AC36_EXIGL</name>
<feature type="compositionally biased region" description="Basic and acidic residues" evidence="1">
    <location>
        <begin position="474"/>
        <end position="488"/>
    </location>
</feature>